<dbReference type="Proteomes" id="UP000427373">
    <property type="component" value="Chromosome"/>
</dbReference>
<dbReference type="KEGG" id="soh:D1869_02875"/>
<evidence type="ECO:0000313" key="1">
    <source>
        <dbReference type="EMBL" id="MBB5252803.1"/>
    </source>
</evidence>
<proteinExistence type="predicted"/>
<evidence type="ECO:0000313" key="3">
    <source>
        <dbReference type="Proteomes" id="UP000427373"/>
    </source>
</evidence>
<dbReference type="OrthoDB" id="42925at2157"/>
<dbReference type="EMBL" id="JACHFY010000002">
    <property type="protein sequence ID" value="MBB5252803.1"/>
    <property type="molecule type" value="Genomic_DNA"/>
</dbReference>
<evidence type="ECO:0000313" key="4">
    <source>
        <dbReference type="Proteomes" id="UP000582213"/>
    </source>
</evidence>
<organism evidence="2 3">
    <name type="scientific">Sulfurisphaera ohwakuensis</name>
    <dbReference type="NCBI Taxonomy" id="69656"/>
    <lineage>
        <taxon>Archaea</taxon>
        <taxon>Thermoproteota</taxon>
        <taxon>Thermoprotei</taxon>
        <taxon>Sulfolobales</taxon>
        <taxon>Sulfolobaceae</taxon>
        <taxon>Sulfurisphaera</taxon>
    </lineage>
</organism>
<name>A0A650CER6_SULOH</name>
<gene>
    <name evidence="2" type="ORF">D1869_02875</name>
    <name evidence="1" type="ORF">HNQ62_000536</name>
</gene>
<keyword evidence="3" id="KW-1185">Reference proteome</keyword>
<reference evidence="2 3" key="1">
    <citation type="submission" date="2019-10" db="EMBL/GenBank/DDBJ databases">
        <title>Genome Sequences from Six Type Strain Members of the Archaeal Family Sulfolobaceae: Acidianus ambivalens, Acidianus infernus, Metallosphaera prunae, Stygiolobus azoricus, Sulfolobus metallicus, and Sulfurisphaera ohwakuensis.</title>
        <authorList>
            <person name="Counts J.A."/>
            <person name="Kelly R.M."/>
        </authorList>
    </citation>
    <scope>NUCLEOTIDE SEQUENCE [LARGE SCALE GENOMIC DNA]</scope>
    <source>
        <strain evidence="2 3">TA-1</strain>
    </source>
</reference>
<sequence>MTDLASYIVIRRTYENFKNELSMCYNVKELKLKIQKFLSFLSSFDFEIETKLKEFVSKQKEIAKKLLLIINIRYVIIFIYKYIVNKLLSELINLINVVLRELNYRGF</sequence>
<protein>
    <submittedName>
        <fullName evidence="2">Uncharacterized protein</fullName>
    </submittedName>
</protein>
<dbReference type="AlphaFoldDB" id="A0A650CER6"/>
<evidence type="ECO:0000313" key="2">
    <source>
        <dbReference type="EMBL" id="QGR16256.1"/>
    </source>
</evidence>
<accession>A0A650CER6</accession>
<dbReference type="RefSeq" id="WP_156013825.1">
    <property type="nucleotide sequence ID" value="NZ_CP045484.1"/>
</dbReference>
<reference evidence="1 4" key="2">
    <citation type="submission" date="2020-08" db="EMBL/GenBank/DDBJ databases">
        <title>Genomic Encyclopedia of Type Strains, Phase IV (KMG-IV): sequencing the most valuable type-strain genomes for metagenomic binning, comparative biology and taxonomic classification.</title>
        <authorList>
            <person name="Goeker M."/>
        </authorList>
    </citation>
    <scope>NUCLEOTIDE SEQUENCE [LARGE SCALE GENOMIC DNA]</scope>
    <source>
        <strain evidence="1 4">DSM 12421</strain>
    </source>
</reference>
<dbReference type="GeneID" id="42800156"/>
<dbReference type="Proteomes" id="UP000582213">
    <property type="component" value="Unassembled WGS sequence"/>
</dbReference>
<dbReference type="EMBL" id="CP045484">
    <property type="protein sequence ID" value="QGR16256.1"/>
    <property type="molecule type" value="Genomic_DNA"/>
</dbReference>